<dbReference type="PROSITE" id="PS50878">
    <property type="entry name" value="RT_POL"/>
    <property type="match status" value="1"/>
</dbReference>
<dbReference type="GO" id="GO:0003964">
    <property type="term" value="F:RNA-directed DNA polymerase activity"/>
    <property type="evidence" value="ECO:0007669"/>
    <property type="project" value="UniProtKB-KW"/>
</dbReference>
<dbReference type="PANTHER" id="PTHR34047:SF8">
    <property type="entry name" value="PROTEIN YKFC"/>
    <property type="match status" value="1"/>
</dbReference>
<dbReference type="InterPro" id="IPR000477">
    <property type="entry name" value="RT_dom"/>
</dbReference>
<evidence type="ECO:0000259" key="1">
    <source>
        <dbReference type="PROSITE" id="PS50878"/>
    </source>
</evidence>
<dbReference type="InterPro" id="IPR051083">
    <property type="entry name" value="GrpII_Intron_Splice-Mob/Def"/>
</dbReference>
<evidence type="ECO:0000313" key="3">
    <source>
        <dbReference type="Proteomes" id="UP000656077"/>
    </source>
</evidence>
<dbReference type="SUPFAM" id="SSF56672">
    <property type="entry name" value="DNA/RNA polymerases"/>
    <property type="match status" value="1"/>
</dbReference>
<sequence>MAQQLTVPRSEGELRRLLDKMYSTSKEKIKVNERPSFKSLLEIIKCEEVIVSAIHKMKSNKGSKTPGENGKTINDILQMEYSEVIKMIEDKLSCYKAGKIRRVFISKLGKKEKRPLGIPNIEDRIIQECIRMVIEPILEAQFFEHSYGFRPMRSSAHALERVSHIAKWVNIHWVIEGDISKFFDKVNHRKLLKILWSMGLRDRRLLMIIKEMLKAGIINEAEINDMGTPQGAILSPLLANAYLTKFDEFITEFYEKKKMKVVGNKHRYDALKRKNFKQIFLVRYADDWVVFTNTKVNAEKVKYRIQSFFKDRLCLDLSIEKTKITNMRKQPIRFVGFEIKCWRGKGKTGYVVRSKPDIKRIRPKIRKILDEIRKINTYPSNDEKLIQIHNINSMIRGLIEYYKYSTRVNIVFNKFSKMIGCSAFNSLKRWRKTQWIRACESSNLQLIHSEYTEKLASIIIRGEIIAITNINMVRWTKISQKNQEETPYSYEGRLKYLNRMKRKPLKERAMELNKRLNSNITLKCINGTQKDRFNNFEYHMNRPYAFNRDKGNCRICGVSLNIAETKIRHITKRLPVNEVNKVKNLMTVCKKCYKAINSKKQLEGDSKINKKILKYRELMSK</sequence>
<dbReference type="RefSeq" id="WP_160361800.1">
    <property type="nucleotide sequence ID" value="NZ_WSRQ01000140.1"/>
</dbReference>
<protein>
    <submittedName>
        <fullName evidence="2">Group II intron reverse transcriptase/maturase</fullName>
    </submittedName>
</protein>
<gene>
    <name evidence="2" type="ORF">GKZ28_27740</name>
</gene>
<evidence type="ECO:0000313" key="2">
    <source>
        <dbReference type="EMBL" id="MVX67406.1"/>
    </source>
</evidence>
<dbReference type="Proteomes" id="UP000656077">
    <property type="component" value="Unassembled WGS sequence"/>
</dbReference>
<dbReference type="EMBL" id="WSRQ01000140">
    <property type="protein sequence ID" value="MVX67406.1"/>
    <property type="molecule type" value="Genomic_DNA"/>
</dbReference>
<keyword evidence="2" id="KW-0808">Transferase</keyword>
<dbReference type="CDD" id="cd01651">
    <property type="entry name" value="RT_G2_intron"/>
    <property type="match status" value="1"/>
</dbReference>
<keyword evidence="2" id="KW-0695">RNA-directed DNA polymerase</keyword>
<reference evidence="2" key="1">
    <citation type="submission" date="2019-12" db="EMBL/GenBank/DDBJ databases">
        <title>Microbes associate with the intestines of laboratory mice.</title>
        <authorList>
            <person name="Navarre W."/>
            <person name="Wong E."/>
        </authorList>
    </citation>
    <scope>NUCLEOTIDE SEQUENCE</scope>
    <source>
        <strain evidence="2">NM79_F5</strain>
    </source>
</reference>
<name>A0A964RT74_9CLOT</name>
<dbReference type="Pfam" id="PF00078">
    <property type="entry name" value="RVT_1"/>
    <property type="match status" value="1"/>
</dbReference>
<dbReference type="PANTHER" id="PTHR34047">
    <property type="entry name" value="NUCLEAR INTRON MATURASE 1, MITOCHONDRIAL-RELATED"/>
    <property type="match status" value="1"/>
</dbReference>
<feature type="domain" description="Reverse transcriptase" evidence="1">
    <location>
        <begin position="1"/>
        <end position="339"/>
    </location>
</feature>
<accession>A0A964RT74</accession>
<keyword evidence="2" id="KW-0548">Nucleotidyltransferase</keyword>
<dbReference type="InterPro" id="IPR043502">
    <property type="entry name" value="DNA/RNA_pol_sf"/>
</dbReference>
<dbReference type="AlphaFoldDB" id="A0A964RT74"/>
<organism evidence="2 3">
    <name type="scientific">Clostridium chromiireducens</name>
    <dbReference type="NCBI Taxonomy" id="225345"/>
    <lineage>
        <taxon>Bacteria</taxon>
        <taxon>Bacillati</taxon>
        <taxon>Bacillota</taxon>
        <taxon>Clostridia</taxon>
        <taxon>Eubacteriales</taxon>
        <taxon>Clostridiaceae</taxon>
        <taxon>Clostridium</taxon>
    </lineage>
</organism>
<proteinExistence type="predicted"/>
<comment type="caution">
    <text evidence="2">The sequence shown here is derived from an EMBL/GenBank/DDBJ whole genome shotgun (WGS) entry which is preliminary data.</text>
</comment>